<feature type="binding site" evidence="7">
    <location>
        <position position="90"/>
    </location>
    <ligand>
        <name>[2Fe-2S] cluster</name>
        <dbReference type="ChEBI" id="CHEBI:190135"/>
    </ligand>
</feature>
<evidence type="ECO:0000256" key="6">
    <source>
        <dbReference type="ARBA" id="ARBA00034078"/>
    </source>
</evidence>
<feature type="binding site" evidence="7">
    <location>
        <position position="130"/>
    </location>
    <ligand>
        <name>[2Fe-2S] cluster</name>
        <dbReference type="ChEBI" id="CHEBI:190135"/>
    </ligand>
</feature>
<evidence type="ECO:0000256" key="2">
    <source>
        <dbReference type="ARBA" id="ARBA00022714"/>
    </source>
</evidence>
<dbReference type="InterPro" id="IPR002023">
    <property type="entry name" value="NuoE-like"/>
</dbReference>
<dbReference type="InterPro" id="IPR042128">
    <property type="entry name" value="NuoE_dom"/>
</dbReference>
<evidence type="ECO:0000313" key="9">
    <source>
        <dbReference type="Proteomes" id="UP000235658"/>
    </source>
</evidence>
<evidence type="ECO:0000256" key="4">
    <source>
        <dbReference type="ARBA" id="ARBA00023004"/>
    </source>
</evidence>
<dbReference type="Gene3D" id="3.40.30.10">
    <property type="entry name" value="Glutaredoxin"/>
    <property type="match status" value="1"/>
</dbReference>
<feature type="binding site" evidence="7">
    <location>
        <position position="85"/>
    </location>
    <ligand>
        <name>[2Fe-2S] cluster</name>
        <dbReference type="ChEBI" id="CHEBI:190135"/>
    </ligand>
</feature>
<dbReference type="PANTHER" id="PTHR43342">
    <property type="entry name" value="NADH-QUINONE OXIDOREDUCTASE, E SUBUNIT"/>
    <property type="match status" value="1"/>
</dbReference>
<dbReference type="InterPro" id="IPR036249">
    <property type="entry name" value="Thioredoxin-like_sf"/>
</dbReference>
<keyword evidence="5 7" id="KW-0411">Iron-sulfur</keyword>
<dbReference type="EMBL" id="PNHP01000004">
    <property type="protein sequence ID" value="PMC81179.1"/>
    <property type="molecule type" value="Genomic_DNA"/>
</dbReference>
<feature type="binding site" evidence="7">
    <location>
        <position position="126"/>
    </location>
    <ligand>
        <name>[2Fe-2S] cluster</name>
        <dbReference type="ChEBI" id="CHEBI:190135"/>
    </ligand>
</feature>
<dbReference type="GO" id="GO:0016491">
    <property type="term" value="F:oxidoreductase activity"/>
    <property type="evidence" value="ECO:0007669"/>
    <property type="project" value="InterPro"/>
</dbReference>
<evidence type="ECO:0000313" key="8">
    <source>
        <dbReference type="EMBL" id="PMC81179.1"/>
    </source>
</evidence>
<dbReference type="SUPFAM" id="SSF52833">
    <property type="entry name" value="Thioredoxin-like"/>
    <property type="match status" value="1"/>
</dbReference>
<comment type="similarity">
    <text evidence="1">Belongs to the complex I 24 kDa subunit family.</text>
</comment>
<dbReference type="Pfam" id="PF01257">
    <property type="entry name" value="2Fe-2S_thioredx"/>
    <property type="match status" value="1"/>
</dbReference>
<dbReference type="AlphaFoldDB" id="A0A2N6UHU4"/>
<dbReference type="GO" id="GO:0046872">
    <property type="term" value="F:metal ion binding"/>
    <property type="evidence" value="ECO:0007669"/>
    <property type="project" value="UniProtKB-KW"/>
</dbReference>
<accession>A0A2N6UHU4</accession>
<dbReference type="CDD" id="cd03064">
    <property type="entry name" value="TRX_Fd_NuoE"/>
    <property type="match status" value="1"/>
</dbReference>
<evidence type="ECO:0000256" key="3">
    <source>
        <dbReference type="ARBA" id="ARBA00022723"/>
    </source>
</evidence>
<dbReference type="Gene3D" id="1.10.10.1590">
    <property type="entry name" value="NADH-quinone oxidoreductase subunit E"/>
    <property type="match status" value="1"/>
</dbReference>
<dbReference type="InterPro" id="IPR028431">
    <property type="entry name" value="NADP_DH_HndA-like"/>
</dbReference>
<evidence type="ECO:0000256" key="5">
    <source>
        <dbReference type="ARBA" id="ARBA00023014"/>
    </source>
</evidence>
<dbReference type="GeneID" id="84578850"/>
<dbReference type="Proteomes" id="UP000235658">
    <property type="component" value="Unassembled WGS sequence"/>
</dbReference>
<comment type="cofactor">
    <cofactor evidence="7">
        <name>[2Fe-2S] cluster</name>
        <dbReference type="ChEBI" id="CHEBI:190135"/>
    </cofactor>
    <text evidence="7">Binds 1 [2Fe-2S] cluster.</text>
</comment>
<dbReference type="PANTHER" id="PTHR43342:SF2">
    <property type="entry name" value="POTENTIAL NAD-REDUCING HYDROGENASE SUBUNIT"/>
    <property type="match status" value="1"/>
</dbReference>
<comment type="cofactor">
    <cofactor evidence="6">
        <name>[2Fe-2S] cluster</name>
        <dbReference type="ChEBI" id="CHEBI:190135"/>
    </cofactor>
</comment>
<name>A0A2N6UHU4_9FIRM</name>
<keyword evidence="4 7" id="KW-0408">Iron</keyword>
<proteinExistence type="inferred from homology"/>
<evidence type="ECO:0000256" key="1">
    <source>
        <dbReference type="ARBA" id="ARBA00010643"/>
    </source>
</evidence>
<organism evidence="8 9">
    <name type="scientific">Anaerococcus hydrogenalis</name>
    <dbReference type="NCBI Taxonomy" id="33029"/>
    <lineage>
        <taxon>Bacteria</taxon>
        <taxon>Bacillati</taxon>
        <taxon>Bacillota</taxon>
        <taxon>Tissierellia</taxon>
        <taxon>Tissierellales</taxon>
        <taxon>Peptoniphilaceae</taxon>
        <taxon>Anaerococcus</taxon>
    </lineage>
</organism>
<dbReference type="InterPro" id="IPR041921">
    <property type="entry name" value="NuoE_N"/>
</dbReference>
<reference evidence="8 9" key="1">
    <citation type="submission" date="2017-09" db="EMBL/GenBank/DDBJ databases">
        <title>Bacterial strain isolated from the female urinary microbiota.</title>
        <authorList>
            <person name="Thomas-White K."/>
            <person name="Kumar N."/>
            <person name="Forster S."/>
            <person name="Putonti C."/>
            <person name="Lawley T."/>
            <person name="Wolfe A.J."/>
        </authorList>
    </citation>
    <scope>NUCLEOTIDE SEQUENCE [LARGE SCALE GENOMIC DNA]</scope>
    <source>
        <strain evidence="8 9">UMB0204</strain>
    </source>
</reference>
<keyword evidence="2 7" id="KW-0001">2Fe-2S</keyword>
<dbReference type="RefSeq" id="WP_102198226.1">
    <property type="nucleotide sequence ID" value="NZ_PNHP01000004.1"/>
</dbReference>
<dbReference type="PIRSF" id="PIRSF000216">
    <property type="entry name" value="NADH_DH_24kDa"/>
    <property type="match status" value="1"/>
</dbReference>
<dbReference type="GO" id="GO:0051537">
    <property type="term" value="F:2 iron, 2 sulfur cluster binding"/>
    <property type="evidence" value="ECO:0007669"/>
    <property type="project" value="UniProtKB-KW"/>
</dbReference>
<sequence length="167" mass="18180">MSFCYNLDKDKFDEFCEFLDENIGKKGAVMPVLQKCQNLFSYIPEPIVDLMALKLGVSSSEIYGVATFYSQFSLKPKGEHEICVCLGTACYVKGSDKILKSLSDELGIEVGDTTEDGKISLAEARCIGQCGIAPVVSIDGNLDIGNLSSADVHKIILKAKEMDHEQG</sequence>
<keyword evidence="3 7" id="KW-0479">Metal-binding</keyword>
<gene>
    <name evidence="8" type="ORF">CJ192_06595</name>
</gene>
<evidence type="ECO:0000256" key="7">
    <source>
        <dbReference type="PIRSR" id="PIRSR000216-1"/>
    </source>
</evidence>
<protein>
    <submittedName>
        <fullName evidence="8">NAD(P)H-dependent oxidoreductase subunit E</fullName>
    </submittedName>
</protein>
<comment type="caution">
    <text evidence="8">The sequence shown here is derived from an EMBL/GenBank/DDBJ whole genome shotgun (WGS) entry which is preliminary data.</text>
</comment>